<organism evidence="1 2">
    <name type="scientific">Actinokineospora terrae</name>
    <dbReference type="NCBI Taxonomy" id="155974"/>
    <lineage>
        <taxon>Bacteria</taxon>
        <taxon>Bacillati</taxon>
        <taxon>Actinomycetota</taxon>
        <taxon>Actinomycetes</taxon>
        <taxon>Pseudonocardiales</taxon>
        <taxon>Pseudonocardiaceae</taxon>
        <taxon>Actinokineospora</taxon>
    </lineage>
</organism>
<proteinExistence type="predicted"/>
<keyword evidence="2" id="KW-1185">Reference proteome</keyword>
<name>A0A1H9XTY3_9PSEU</name>
<protein>
    <submittedName>
        <fullName evidence="1">Uncharacterized protein</fullName>
    </submittedName>
</protein>
<dbReference type="Proteomes" id="UP000199051">
    <property type="component" value="Unassembled WGS sequence"/>
</dbReference>
<sequence length="106" mass="12031">MSTWTYLGTDPVPGSVVLDDLEIVLEYLRRVKQRQRYYTELRESLELVIKDRLGETEVGTLRGVPVATFKKSLRISVSIARLRALHPDVAKACEDIAEVRTFVLLG</sequence>
<dbReference type="AlphaFoldDB" id="A0A1H9XTY3"/>
<accession>A0A1H9XTY3</accession>
<dbReference type="STRING" id="155974.SAMN04487818_12440"/>
<dbReference type="EMBL" id="FOGI01000024">
    <property type="protein sequence ID" value="SES49133.1"/>
    <property type="molecule type" value="Genomic_DNA"/>
</dbReference>
<evidence type="ECO:0000313" key="1">
    <source>
        <dbReference type="EMBL" id="SES49133.1"/>
    </source>
</evidence>
<evidence type="ECO:0000313" key="2">
    <source>
        <dbReference type="Proteomes" id="UP000199051"/>
    </source>
</evidence>
<gene>
    <name evidence="1" type="ORF">SAMN04487818_12440</name>
</gene>
<reference evidence="2" key="1">
    <citation type="submission" date="2016-10" db="EMBL/GenBank/DDBJ databases">
        <authorList>
            <person name="Varghese N."/>
            <person name="Submissions S."/>
        </authorList>
    </citation>
    <scope>NUCLEOTIDE SEQUENCE [LARGE SCALE GENOMIC DNA]</scope>
    <source>
        <strain evidence="2">DSM 44260</strain>
    </source>
</reference>